<dbReference type="PROSITE" id="PS51819">
    <property type="entry name" value="VOC"/>
    <property type="match status" value="1"/>
</dbReference>
<accession>A0A367YZJ8</accession>
<name>A0A367YZJ8_9ACTN</name>
<dbReference type="Gene3D" id="3.10.180.10">
    <property type="entry name" value="2,3-Dihydroxybiphenyl 1,2-Dioxygenase, domain 1"/>
    <property type="match status" value="1"/>
</dbReference>
<dbReference type="CDD" id="cd07263">
    <property type="entry name" value="VOC_like"/>
    <property type="match status" value="1"/>
</dbReference>
<dbReference type="EMBL" id="QOUI01000001">
    <property type="protein sequence ID" value="RCK71274.1"/>
    <property type="molecule type" value="Genomic_DNA"/>
</dbReference>
<evidence type="ECO:0000259" key="1">
    <source>
        <dbReference type="PROSITE" id="PS51819"/>
    </source>
</evidence>
<sequence>MRLNLITLYVDDQRAALAFYTEVLGFVLRHDLPLGEDSWLTVVSPEAPEGPELLLEPAGHPAVGPYRDALAEDGVPLLQLTVDDLQAEHDRLTGLGVVFTQPPTDLGTALVAVLDDTCGNLVQLVQPRAPEVGA</sequence>
<dbReference type="PANTHER" id="PTHR36437:SF2">
    <property type="entry name" value="GLYOXALASE_BLEOMYCIN RESISTANCE PROTEIN_DIOXYGENASE"/>
    <property type="match status" value="1"/>
</dbReference>
<dbReference type="AlphaFoldDB" id="A0A367YZJ8"/>
<evidence type="ECO:0000313" key="3">
    <source>
        <dbReference type="Proteomes" id="UP000252770"/>
    </source>
</evidence>
<dbReference type="RefSeq" id="WP_114124976.1">
    <property type="nucleotide sequence ID" value="NZ_QOUI01000001.1"/>
</dbReference>
<evidence type="ECO:0000313" key="2">
    <source>
        <dbReference type="EMBL" id="RCK71274.1"/>
    </source>
</evidence>
<keyword evidence="3" id="KW-1185">Reference proteome</keyword>
<dbReference type="PANTHER" id="PTHR36437">
    <property type="entry name" value="GLYOXALASE/BLEOMYCIN RESISTANCE PROTEIN/DIOXYGENASE"/>
    <property type="match status" value="1"/>
</dbReference>
<protein>
    <submittedName>
        <fullName evidence="2">VOC family protein</fullName>
    </submittedName>
</protein>
<dbReference type="Pfam" id="PF00903">
    <property type="entry name" value="Glyoxalase"/>
    <property type="match status" value="1"/>
</dbReference>
<reference evidence="2 3" key="1">
    <citation type="submission" date="2018-07" db="EMBL/GenBank/DDBJ databases">
        <title>Desertimonas flava gen. nov. sp. nov.</title>
        <authorList>
            <person name="Liu S."/>
        </authorList>
    </citation>
    <scope>NUCLEOTIDE SEQUENCE [LARGE SCALE GENOMIC DNA]</scope>
    <source>
        <strain evidence="2 3">16Sb5-5</strain>
    </source>
</reference>
<dbReference type="InterPro" id="IPR004360">
    <property type="entry name" value="Glyas_Fos-R_dOase_dom"/>
</dbReference>
<comment type="caution">
    <text evidence="2">The sequence shown here is derived from an EMBL/GenBank/DDBJ whole genome shotgun (WGS) entry which is preliminary data.</text>
</comment>
<organism evidence="2 3">
    <name type="scientific">Desertihabitans brevis</name>
    <dbReference type="NCBI Taxonomy" id="2268447"/>
    <lineage>
        <taxon>Bacteria</taxon>
        <taxon>Bacillati</taxon>
        <taxon>Actinomycetota</taxon>
        <taxon>Actinomycetes</taxon>
        <taxon>Propionibacteriales</taxon>
        <taxon>Propionibacteriaceae</taxon>
        <taxon>Desertihabitans</taxon>
    </lineage>
</organism>
<gene>
    <name evidence="2" type="ORF">DT076_02210</name>
</gene>
<dbReference type="SUPFAM" id="SSF54593">
    <property type="entry name" value="Glyoxalase/Bleomycin resistance protein/Dihydroxybiphenyl dioxygenase"/>
    <property type="match status" value="1"/>
</dbReference>
<proteinExistence type="predicted"/>
<dbReference type="InterPro" id="IPR029068">
    <property type="entry name" value="Glyas_Bleomycin-R_OHBP_Dase"/>
</dbReference>
<feature type="domain" description="VOC" evidence="1">
    <location>
        <begin position="2"/>
        <end position="127"/>
    </location>
</feature>
<dbReference type="Proteomes" id="UP000252770">
    <property type="component" value="Unassembled WGS sequence"/>
</dbReference>
<dbReference type="InterPro" id="IPR037523">
    <property type="entry name" value="VOC_core"/>
</dbReference>